<gene>
    <name evidence="2" type="ORF">KPS_001772</name>
</gene>
<reference evidence="2" key="1">
    <citation type="submission" date="2023-09" db="EMBL/GenBank/DDBJ databases">
        <authorList>
            <consortium name="CW5 consortium"/>
            <person name="Lu C.-W."/>
        </authorList>
    </citation>
    <scope>NUCLEOTIDE SEQUENCE</scope>
    <source>
        <strain evidence="2">KPS</strain>
    </source>
</reference>
<name>A0ABY9R5U0_9BACT</name>
<dbReference type="Pfam" id="PF00583">
    <property type="entry name" value="Acetyltransf_1"/>
    <property type="match status" value="1"/>
</dbReference>
<dbReference type="EMBL" id="CP133659">
    <property type="protein sequence ID" value="WMW67119.1"/>
    <property type="molecule type" value="Genomic_DNA"/>
</dbReference>
<dbReference type="SUPFAM" id="SSF55729">
    <property type="entry name" value="Acyl-CoA N-acyltransferases (Nat)"/>
    <property type="match status" value="1"/>
</dbReference>
<evidence type="ECO:0000313" key="3">
    <source>
        <dbReference type="Proteomes" id="UP001180616"/>
    </source>
</evidence>
<organism evidence="2 3">
    <name type="scientific">Nitratidesulfovibrio liaohensis</name>
    <dbReference type="NCBI Taxonomy" id="2604158"/>
    <lineage>
        <taxon>Bacteria</taxon>
        <taxon>Pseudomonadati</taxon>
        <taxon>Thermodesulfobacteriota</taxon>
        <taxon>Desulfovibrionia</taxon>
        <taxon>Desulfovibrionales</taxon>
        <taxon>Desulfovibrionaceae</taxon>
        <taxon>Nitratidesulfovibrio</taxon>
    </lineage>
</organism>
<evidence type="ECO:0000313" key="2">
    <source>
        <dbReference type="EMBL" id="WMW67119.1"/>
    </source>
</evidence>
<evidence type="ECO:0000259" key="1">
    <source>
        <dbReference type="PROSITE" id="PS51186"/>
    </source>
</evidence>
<protein>
    <submittedName>
        <fullName evidence="2">N-acetyltransferase</fullName>
    </submittedName>
</protein>
<accession>A0ABY9R5U0</accession>
<sequence length="178" mass="18893">MHIRDERPGNEQDSQAIIHIEYTAFKGHPMHAPGAEPTEHLIPGLLRASGDLTLSLLAEVDGEPVGHVALSPAVVGEDHVSSDRAGWHLLGPVGVLPPMQGRGIGSALIREGLRRMRDAGALGVVLVGDPGYYARLGFACVPGLHYPGVPDQYVLAVRFGDRLPQGDIIAHPAFAEQA</sequence>
<dbReference type="InterPro" id="IPR016181">
    <property type="entry name" value="Acyl_CoA_acyltransferase"/>
</dbReference>
<feature type="domain" description="N-acetyltransferase" evidence="1">
    <location>
        <begin position="1"/>
        <end position="164"/>
    </location>
</feature>
<dbReference type="InterPro" id="IPR000182">
    <property type="entry name" value="GNAT_dom"/>
</dbReference>
<dbReference type="Gene3D" id="3.40.630.30">
    <property type="match status" value="1"/>
</dbReference>
<keyword evidence="3" id="KW-1185">Reference proteome</keyword>
<proteinExistence type="predicted"/>
<dbReference type="RefSeq" id="WP_309542944.1">
    <property type="nucleotide sequence ID" value="NZ_CP133659.1"/>
</dbReference>
<dbReference type="Proteomes" id="UP001180616">
    <property type="component" value="Chromosome"/>
</dbReference>
<dbReference type="PROSITE" id="PS51186">
    <property type="entry name" value="GNAT"/>
    <property type="match status" value="1"/>
</dbReference>
<dbReference type="CDD" id="cd04301">
    <property type="entry name" value="NAT_SF"/>
    <property type="match status" value="1"/>
</dbReference>